<feature type="region of interest" description="Disordered" evidence="1">
    <location>
        <begin position="23"/>
        <end position="80"/>
    </location>
</feature>
<dbReference type="GeneID" id="37025630"/>
<reference evidence="2 3" key="1">
    <citation type="journal article" date="2018" name="Mol. Biol. Evol.">
        <title>Broad Genomic Sampling Reveals a Smut Pathogenic Ancestry of the Fungal Clade Ustilaginomycotina.</title>
        <authorList>
            <person name="Kijpornyongpan T."/>
            <person name="Mondo S.J."/>
            <person name="Barry K."/>
            <person name="Sandor L."/>
            <person name="Lee J."/>
            <person name="Lipzen A."/>
            <person name="Pangilinan J."/>
            <person name="LaButti K."/>
            <person name="Hainaut M."/>
            <person name="Henrissat B."/>
            <person name="Grigoriev I.V."/>
            <person name="Spatafora J.W."/>
            <person name="Aime M.C."/>
        </authorList>
    </citation>
    <scope>NUCLEOTIDE SEQUENCE [LARGE SCALE GENOMIC DNA]</scope>
    <source>
        <strain evidence="2 3">MCA 5214</strain>
    </source>
</reference>
<organism evidence="2 3">
    <name type="scientific">Jaminaea rosea</name>
    <dbReference type="NCBI Taxonomy" id="1569628"/>
    <lineage>
        <taxon>Eukaryota</taxon>
        <taxon>Fungi</taxon>
        <taxon>Dikarya</taxon>
        <taxon>Basidiomycota</taxon>
        <taxon>Ustilaginomycotina</taxon>
        <taxon>Exobasidiomycetes</taxon>
        <taxon>Microstromatales</taxon>
        <taxon>Microstromatales incertae sedis</taxon>
        <taxon>Jaminaea</taxon>
    </lineage>
</organism>
<feature type="compositionally biased region" description="Polar residues" evidence="1">
    <location>
        <begin position="45"/>
        <end position="56"/>
    </location>
</feature>
<feature type="compositionally biased region" description="Basic and acidic residues" evidence="1">
    <location>
        <begin position="728"/>
        <end position="742"/>
    </location>
</feature>
<name>A0A316UQJ2_9BASI</name>
<dbReference type="AlphaFoldDB" id="A0A316UQJ2"/>
<dbReference type="EMBL" id="KZ819669">
    <property type="protein sequence ID" value="PWN27058.1"/>
    <property type="molecule type" value="Genomic_DNA"/>
</dbReference>
<evidence type="ECO:0000313" key="2">
    <source>
        <dbReference type="EMBL" id="PWN27058.1"/>
    </source>
</evidence>
<protein>
    <submittedName>
        <fullName evidence="2">Uncharacterized protein</fullName>
    </submittedName>
</protein>
<keyword evidence="3" id="KW-1185">Reference proteome</keyword>
<proteinExistence type="predicted"/>
<feature type="region of interest" description="Disordered" evidence="1">
    <location>
        <begin position="720"/>
        <end position="763"/>
    </location>
</feature>
<sequence length="784" mass="85899">MSRIARWGQAALHTLPRQQISLAAPAQPSRRCYSNDYDGQDDGSGPSTSCFQSPESQHPRSDRHQNRGPSTSIAPPPDGYDLLLSQFEAGSALAKPTHSNDELNLSLLRKLRPLPGKQRKHFRGERLREKAQMEEKLWQKSIERVSNAFGLPQVRKLAREAGLEGQIVRGKKQVIVAALVEKVFGYKPPRTLESTAAGRSGSYDQAIGQLSSASHEVSQTDLFLLLADGGAKLNQLAGTFGTRLTPRVSTDEEGRNVYSIEARGDEQQVGAPIEKALQSVSELKILQRVTLQLPRAALDPKTIRYIASRTGCFIEYTTTPSGPNANPHETTLDLWAFRASSHTYARICLAAFQADLYQGARPLLSFAKRSHSDPDYAPSDESSHQMERYCFHPHALASPQSWLTQLTAGGSSAQMFRLGRLRGSRGGLLGRGDDDATQASTLVELETGNALGAERNWAWLEEYMAADKLDLVSSSTAGEAGGLTTSYSLTAGTLAFPGPQSPPEDVGSVLSHLASLLSPPLPGSWPLDTAYQWLRNRDPQAPFERRPLWVPGQLPGVASDLEGSMGEGVKRLLSSEVQEGDSDEAAAASQREVLRMTYRVQTKDGEDIEPIYRLVVDIEERESEAVAEEAANTATLDAHLDGAAAEPSVSSTPVLHPYNYRVVSAHVTTAREADILAPEHKSDLRLTTRKDRQLTFFELESLAASLQPYLEQMQSSVGESVVKRRTKRMEEEQRRGGSEAAEHSSSPLAPAARKQEAYSSTEELQRNWRATLKGSRGFMKLLGR</sequence>
<dbReference type="STRING" id="1569628.A0A316UQJ2"/>
<evidence type="ECO:0000256" key="1">
    <source>
        <dbReference type="SAM" id="MobiDB-lite"/>
    </source>
</evidence>
<dbReference type="RefSeq" id="XP_025361670.1">
    <property type="nucleotide sequence ID" value="XM_025503807.1"/>
</dbReference>
<evidence type="ECO:0000313" key="3">
    <source>
        <dbReference type="Proteomes" id="UP000245884"/>
    </source>
</evidence>
<dbReference type="Proteomes" id="UP000245884">
    <property type="component" value="Unassembled WGS sequence"/>
</dbReference>
<gene>
    <name evidence="2" type="ORF">BDZ90DRAFT_184614</name>
</gene>
<accession>A0A316UQJ2</accession>